<evidence type="ECO:0000256" key="1">
    <source>
        <dbReference type="SAM" id="MobiDB-lite"/>
    </source>
</evidence>
<dbReference type="AlphaFoldDB" id="A0A5N6EA03"/>
<protein>
    <submittedName>
        <fullName evidence="2">Uncharacterized protein</fullName>
    </submittedName>
</protein>
<reference evidence="2 3" key="1">
    <citation type="submission" date="2019-04" db="EMBL/GenBank/DDBJ databases">
        <title>Fungal friends and foes A comparative genomics study of 23 Aspergillus species from section Flavi.</title>
        <authorList>
            <consortium name="DOE Joint Genome Institute"/>
            <person name="Kjaerbolling I."/>
            <person name="Vesth T.C."/>
            <person name="Frisvad J.C."/>
            <person name="Nybo J.L."/>
            <person name="Theobald S."/>
            <person name="Kildgaard S."/>
            <person name="Petersen T.I."/>
            <person name="Kuo A."/>
            <person name="Sato A."/>
            <person name="Lyhne E.K."/>
            <person name="Kogle M.E."/>
            <person name="Wiebenga A."/>
            <person name="Kun R.S."/>
            <person name="Lubbers R.J."/>
            <person name="Makela M.R."/>
            <person name="Barry K."/>
            <person name="Chovatia M."/>
            <person name="Clum A."/>
            <person name="Daum C."/>
            <person name="Haridas S."/>
            <person name="He G."/>
            <person name="LaButti K."/>
            <person name="Lipzen A."/>
            <person name="Mondo S."/>
            <person name="Pangilinan J."/>
            <person name="Riley R."/>
            <person name="Salamov A."/>
            <person name="Simmons B.A."/>
            <person name="Magnuson J.K."/>
            <person name="Henrissat B."/>
            <person name="Mortensen U.H."/>
            <person name="Larsen T.O."/>
            <person name="De vries R.P."/>
            <person name="Grigoriev I.V."/>
            <person name="Machida M."/>
            <person name="Baker S.E."/>
            <person name="Andersen M.R."/>
        </authorList>
    </citation>
    <scope>NUCLEOTIDE SEQUENCE [LARGE SCALE GENOMIC DNA]</scope>
    <source>
        <strain evidence="2 3">CBS 126849</strain>
    </source>
</reference>
<organism evidence="2 3">
    <name type="scientific">Aspergillus novoparasiticus</name>
    <dbReference type="NCBI Taxonomy" id="986946"/>
    <lineage>
        <taxon>Eukaryota</taxon>
        <taxon>Fungi</taxon>
        <taxon>Dikarya</taxon>
        <taxon>Ascomycota</taxon>
        <taxon>Pezizomycotina</taxon>
        <taxon>Eurotiomycetes</taxon>
        <taxon>Eurotiomycetidae</taxon>
        <taxon>Eurotiales</taxon>
        <taxon>Aspergillaceae</taxon>
        <taxon>Aspergillus</taxon>
        <taxon>Aspergillus subgen. Circumdati</taxon>
    </lineage>
</organism>
<gene>
    <name evidence="2" type="ORF">BDV33DRAFT_196335</name>
</gene>
<feature type="region of interest" description="Disordered" evidence="1">
    <location>
        <begin position="453"/>
        <end position="474"/>
    </location>
</feature>
<dbReference type="Proteomes" id="UP000326799">
    <property type="component" value="Unassembled WGS sequence"/>
</dbReference>
<sequence length="592" mass="66882">MTSKQDVHIGQSLCVLFGPSNPLTDPDQKSHTVPDCRYPCGRCSYSPYPMVWFHTACYDVLQNSYGPSEKPTSKDLRRFADATRPVYKCEYKEHKETISVMEGLFSKYTREIIQDSFRQDLLGQLPVEIVTMISELISPCWYLTILGETRRLIELLRDKGGIQSKQLSLKPELWISKIKYRGTSYVAQLSSKPLGLTSTFEQYHIKLPVKISKIILSADCIGIRGIQFVGPQSNPKSDGSPWYEVLDARETDLEISMSCNGLFIRSIQLVSGSLSPYRAWSSPFPPKFHPWNFFQARGKSRLDYFKIDSHIRGILVCCANAKMVGIHGFSDISEAFREFIDLMNRRTSNSYKHWIYFPLNKHEYTKAAWIRRFRLCHGPASNPILVLQTSLGRTITFGPQFPARIIDQYEYHPLVRDGDGAISGIFHDGLDPATKYISDIGVTCNGQHDVGTLGSSPSDARIEPPAVPPGRGSSSSTWYVTKASLKGLVKVYVCRDKEQPHHPCLGLLLYYSDGHIESIGQVRWDHDISQETVRPIYIENGTVDGRDYIKDIRSGIYDTDLKVKGSGWQKLPERGIIACLHHLDGLSDQLGL</sequence>
<proteinExistence type="predicted"/>
<name>A0A5N6EA03_9EURO</name>
<evidence type="ECO:0000313" key="3">
    <source>
        <dbReference type="Proteomes" id="UP000326799"/>
    </source>
</evidence>
<keyword evidence="3" id="KW-1185">Reference proteome</keyword>
<evidence type="ECO:0000313" key="2">
    <source>
        <dbReference type="EMBL" id="KAB8214179.1"/>
    </source>
</evidence>
<dbReference type="EMBL" id="ML733550">
    <property type="protein sequence ID" value="KAB8214179.1"/>
    <property type="molecule type" value="Genomic_DNA"/>
</dbReference>
<accession>A0A5N6EA03</accession>